<dbReference type="Proteomes" id="UP000294292">
    <property type="component" value="Chromosome"/>
</dbReference>
<dbReference type="AlphaFoldDB" id="A0A4P6ZUX7"/>
<dbReference type="OrthoDB" id="2962087at2"/>
<protein>
    <recommendedName>
        <fullName evidence="1">Ferric siderophore reductase C-terminal domain-containing protein</fullName>
    </recommendedName>
</protein>
<proteinExistence type="predicted"/>
<reference evidence="2 3" key="1">
    <citation type="submission" date="2019-03" db="EMBL/GenBank/DDBJ databases">
        <title>Complete genome sequence of Paenisporosarcina antarctica CGMCC 1.6503T.</title>
        <authorList>
            <person name="Rong J.-C."/>
            <person name="Chi N.-Y."/>
            <person name="Zhang Q.-F."/>
        </authorList>
    </citation>
    <scope>NUCLEOTIDE SEQUENCE [LARGE SCALE GENOMIC DNA]</scope>
    <source>
        <strain evidence="2 3">CGMCC 1.6503</strain>
    </source>
</reference>
<name>A0A4P6ZUX7_9BACL</name>
<organism evidence="2 3">
    <name type="scientific">Paenisporosarcina antarctica</name>
    <dbReference type="NCBI Taxonomy" id="417367"/>
    <lineage>
        <taxon>Bacteria</taxon>
        <taxon>Bacillati</taxon>
        <taxon>Bacillota</taxon>
        <taxon>Bacilli</taxon>
        <taxon>Bacillales</taxon>
        <taxon>Caryophanaceae</taxon>
        <taxon>Paenisporosarcina</taxon>
    </lineage>
</organism>
<dbReference type="Pfam" id="PF11575">
    <property type="entry name" value="FhuF_C"/>
    <property type="match status" value="1"/>
</dbReference>
<dbReference type="EMBL" id="CP038015">
    <property type="protein sequence ID" value="QBP39914.1"/>
    <property type="molecule type" value="Genomic_DNA"/>
</dbReference>
<feature type="domain" description="Ferric siderophore reductase C-terminal" evidence="1">
    <location>
        <begin position="200"/>
        <end position="221"/>
    </location>
</feature>
<evidence type="ECO:0000313" key="2">
    <source>
        <dbReference type="EMBL" id="QBP39914.1"/>
    </source>
</evidence>
<keyword evidence="3" id="KW-1185">Reference proteome</keyword>
<dbReference type="KEGG" id="panc:E2636_01525"/>
<dbReference type="InterPro" id="IPR024726">
    <property type="entry name" value="FhuF_C"/>
</dbReference>
<evidence type="ECO:0000259" key="1">
    <source>
        <dbReference type="Pfam" id="PF11575"/>
    </source>
</evidence>
<dbReference type="RefSeq" id="WP_134208355.1">
    <property type="nucleotide sequence ID" value="NZ_CP038015.1"/>
</dbReference>
<accession>A0A4P6ZUX7</accession>
<evidence type="ECO:0000313" key="3">
    <source>
        <dbReference type="Proteomes" id="UP000294292"/>
    </source>
</evidence>
<sequence length="221" mass="25461">MKRAILEDMVENFRWHQDQLALHTLTLSDLFHEPSLNQHLTRLTTEFGSPTRAHAASMTAKRIGYIAALMIYARNKHAILIHPKVCTFVTIAVESTNTSWIPVYSFPLETAEPYQSTVEWIKQELYAQTIVPIVELLAKEKGISRVVLFENICIYIRWIFISKLQDNITFQQLIESSALEFGVKKLHPIALYESGRSTLRKTCCLYYQTHDAVKTCKTCPR</sequence>
<gene>
    <name evidence="2" type="ORF">E2636_01525</name>
</gene>
<dbReference type="GO" id="GO:0051537">
    <property type="term" value="F:2 iron, 2 sulfur cluster binding"/>
    <property type="evidence" value="ECO:0007669"/>
    <property type="project" value="InterPro"/>
</dbReference>